<name>A0A7W8JDT1_9BACT</name>
<feature type="region of interest" description="Disordered" evidence="1">
    <location>
        <begin position="39"/>
        <end position="81"/>
    </location>
</feature>
<dbReference type="AlphaFoldDB" id="A0A7W8JDT1"/>
<gene>
    <name evidence="2" type="ORF">HDF10_004011</name>
</gene>
<evidence type="ECO:0000313" key="3">
    <source>
        <dbReference type="Proteomes" id="UP000569092"/>
    </source>
</evidence>
<protein>
    <submittedName>
        <fullName evidence="2">Uncharacterized protein</fullName>
    </submittedName>
</protein>
<dbReference type="EMBL" id="JACHDZ010000008">
    <property type="protein sequence ID" value="MBB5346004.1"/>
    <property type="molecule type" value="Genomic_DNA"/>
</dbReference>
<feature type="region of interest" description="Disordered" evidence="1">
    <location>
        <begin position="1"/>
        <end position="20"/>
    </location>
</feature>
<proteinExistence type="predicted"/>
<reference evidence="2 3" key="1">
    <citation type="submission" date="2020-08" db="EMBL/GenBank/DDBJ databases">
        <title>Genomic Encyclopedia of Type Strains, Phase IV (KMG-V): Genome sequencing to study the core and pangenomes of soil and plant-associated prokaryotes.</title>
        <authorList>
            <person name="Whitman W."/>
        </authorList>
    </citation>
    <scope>NUCLEOTIDE SEQUENCE [LARGE SCALE GENOMIC DNA]</scope>
    <source>
        <strain evidence="2 3">M8US30</strain>
    </source>
</reference>
<dbReference type="Proteomes" id="UP000569092">
    <property type="component" value="Unassembled WGS sequence"/>
</dbReference>
<comment type="caution">
    <text evidence="2">The sequence shown here is derived from an EMBL/GenBank/DDBJ whole genome shotgun (WGS) entry which is preliminary data.</text>
</comment>
<evidence type="ECO:0000256" key="1">
    <source>
        <dbReference type="SAM" id="MobiDB-lite"/>
    </source>
</evidence>
<evidence type="ECO:0000313" key="2">
    <source>
        <dbReference type="EMBL" id="MBB5346004.1"/>
    </source>
</evidence>
<sequence length="81" mass="8898">MHIHSSPVSQLALGSTQSTFQAQEARKAAAAVRRRLSSFAASDEDEAISRVEAQAEPDPQRRKNPQQDEEAFRSVFVSVSV</sequence>
<accession>A0A7W8JDT1</accession>
<organism evidence="2 3">
    <name type="scientific">Tunturiibacter lichenicola</name>
    <dbReference type="NCBI Taxonomy" id="2051959"/>
    <lineage>
        <taxon>Bacteria</taxon>
        <taxon>Pseudomonadati</taxon>
        <taxon>Acidobacteriota</taxon>
        <taxon>Terriglobia</taxon>
        <taxon>Terriglobales</taxon>
        <taxon>Acidobacteriaceae</taxon>
        <taxon>Tunturiibacter</taxon>
    </lineage>
</organism>